<dbReference type="EMBL" id="JACEFF010000482">
    <property type="protein sequence ID" value="KAH9636715.1"/>
    <property type="molecule type" value="Genomic_DNA"/>
</dbReference>
<reference evidence="2" key="1">
    <citation type="journal article" date="2021" name="G3 (Bethesda)">
        <title>Genome and transcriptome analysis of the beet armyworm Spodoptera exigua reveals targets for pest control. .</title>
        <authorList>
            <person name="Simon S."/>
            <person name="Breeschoten T."/>
            <person name="Jansen H.J."/>
            <person name="Dirks R.P."/>
            <person name="Schranz M.E."/>
            <person name="Ros V.I.D."/>
        </authorList>
    </citation>
    <scope>NUCLEOTIDE SEQUENCE</scope>
    <source>
        <strain evidence="2">TB_SE_WUR_2020</strain>
    </source>
</reference>
<protein>
    <submittedName>
        <fullName evidence="2">Uncharacterized protein</fullName>
    </submittedName>
</protein>
<dbReference type="InterPro" id="IPR031734">
    <property type="entry name" value="MBF2"/>
</dbReference>
<dbReference type="AlphaFoldDB" id="A0A922MGD6"/>
<feature type="compositionally biased region" description="Acidic residues" evidence="1">
    <location>
        <begin position="13"/>
        <end position="29"/>
    </location>
</feature>
<feature type="region of interest" description="Disordered" evidence="1">
    <location>
        <begin position="13"/>
        <end position="42"/>
    </location>
</feature>
<accession>A0A922MGD6</accession>
<organism evidence="2 3">
    <name type="scientific">Spodoptera exigua</name>
    <name type="common">Beet armyworm</name>
    <name type="synonym">Noctua fulgens</name>
    <dbReference type="NCBI Taxonomy" id="7107"/>
    <lineage>
        <taxon>Eukaryota</taxon>
        <taxon>Metazoa</taxon>
        <taxon>Ecdysozoa</taxon>
        <taxon>Arthropoda</taxon>
        <taxon>Hexapoda</taxon>
        <taxon>Insecta</taxon>
        <taxon>Pterygota</taxon>
        <taxon>Neoptera</taxon>
        <taxon>Endopterygota</taxon>
        <taxon>Lepidoptera</taxon>
        <taxon>Glossata</taxon>
        <taxon>Ditrysia</taxon>
        <taxon>Noctuoidea</taxon>
        <taxon>Noctuidae</taxon>
        <taxon>Amphipyrinae</taxon>
        <taxon>Spodoptera</taxon>
    </lineage>
</organism>
<comment type="caution">
    <text evidence="2">The sequence shown here is derived from an EMBL/GenBank/DDBJ whole genome shotgun (WGS) entry which is preliminary data.</text>
</comment>
<gene>
    <name evidence="2" type="ORF">HF086_014238</name>
</gene>
<evidence type="ECO:0000256" key="1">
    <source>
        <dbReference type="SAM" id="MobiDB-lite"/>
    </source>
</evidence>
<dbReference type="Proteomes" id="UP000814243">
    <property type="component" value="Unassembled WGS sequence"/>
</dbReference>
<name>A0A922MGD6_SPOEX</name>
<sequence>MLKLRTAVSAFTFDDDDDDDDETDDDDQAENTLSNLDETPQYDEMVLRLSPTEMTTDNDEFGELFRKYQHCKSQGHIHADEDIYFRGLPSTKITAVRGRLVSGKANASVVSGGVGQSHVCIRLSSPKGCGYKYCIEIYGKKTCTP</sequence>
<evidence type="ECO:0000313" key="2">
    <source>
        <dbReference type="EMBL" id="KAH9636715.1"/>
    </source>
</evidence>
<evidence type="ECO:0000313" key="3">
    <source>
        <dbReference type="Proteomes" id="UP000814243"/>
    </source>
</evidence>
<proteinExistence type="predicted"/>
<dbReference type="Pfam" id="PF15868">
    <property type="entry name" value="MBF2"/>
    <property type="match status" value="1"/>
</dbReference>